<feature type="compositionally biased region" description="Low complexity" evidence="1">
    <location>
        <begin position="352"/>
        <end position="362"/>
    </location>
</feature>
<proteinExistence type="predicted"/>
<dbReference type="Gene3D" id="3.30.70.1230">
    <property type="entry name" value="Nucleotide cyclase"/>
    <property type="match status" value="1"/>
</dbReference>
<evidence type="ECO:0000256" key="1">
    <source>
        <dbReference type="SAM" id="MobiDB-lite"/>
    </source>
</evidence>
<dbReference type="SUPFAM" id="SSF55073">
    <property type="entry name" value="Nucleotide cyclase"/>
    <property type="match status" value="1"/>
</dbReference>
<evidence type="ECO:0008006" key="4">
    <source>
        <dbReference type="Google" id="ProtNLM"/>
    </source>
</evidence>
<feature type="compositionally biased region" description="Gly residues" evidence="1">
    <location>
        <begin position="546"/>
        <end position="556"/>
    </location>
</feature>
<dbReference type="AlphaFoldDB" id="A0A150G236"/>
<reference evidence="3" key="1">
    <citation type="journal article" date="2016" name="Nat. Commun.">
        <title>The Gonium pectorale genome demonstrates co-option of cell cycle regulation during the evolution of multicellularity.</title>
        <authorList>
            <person name="Hanschen E.R."/>
            <person name="Marriage T.N."/>
            <person name="Ferris P.J."/>
            <person name="Hamaji T."/>
            <person name="Toyoda A."/>
            <person name="Fujiyama A."/>
            <person name="Neme R."/>
            <person name="Noguchi H."/>
            <person name="Minakuchi Y."/>
            <person name="Suzuki M."/>
            <person name="Kawai-Toyooka H."/>
            <person name="Smith D.R."/>
            <person name="Sparks H."/>
            <person name="Anderson J."/>
            <person name="Bakaric R."/>
            <person name="Luria V."/>
            <person name="Karger A."/>
            <person name="Kirschner M.W."/>
            <person name="Durand P.M."/>
            <person name="Michod R.E."/>
            <person name="Nozaki H."/>
            <person name="Olson B.J."/>
        </authorList>
    </citation>
    <scope>NUCLEOTIDE SEQUENCE [LARGE SCALE GENOMIC DNA]</scope>
    <source>
        <strain evidence="3">NIES-2863</strain>
    </source>
</reference>
<feature type="region of interest" description="Disordered" evidence="1">
    <location>
        <begin position="348"/>
        <end position="398"/>
    </location>
</feature>
<feature type="region of interest" description="Disordered" evidence="1">
    <location>
        <begin position="440"/>
        <end position="474"/>
    </location>
</feature>
<dbReference type="EMBL" id="LSYV01000079">
    <property type="protein sequence ID" value="KXZ43871.1"/>
    <property type="molecule type" value="Genomic_DNA"/>
</dbReference>
<feature type="compositionally biased region" description="Low complexity" evidence="1">
    <location>
        <begin position="369"/>
        <end position="388"/>
    </location>
</feature>
<evidence type="ECO:0000313" key="3">
    <source>
        <dbReference type="Proteomes" id="UP000075714"/>
    </source>
</evidence>
<dbReference type="Proteomes" id="UP000075714">
    <property type="component" value="Unassembled WGS sequence"/>
</dbReference>
<feature type="region of interest" description="Disordered" evidence="1">
    <location>
        <begin position="521"/>
        <end position="556"/>
    </location>
</feature>
<name>A0A150G236_GONPE</name>
<keyword evidence="3" id="KW-1185">Reference proteome</keyword>
<evidence type="ECO:0000313" key="2">
    <source>
        <dbReference type="EMBL" id="KXZ43871.1"/>
    </source>
</evidence>
<dbReference type="InterPro" id="IPR029787">
    <property type="entry name" value="Nucleotide_cyclase"/>
</dbReference>
<comment type="caution">
    <text evidence="2">The sequence shown here is derived from an EMBL/GenBank/DDBJ whole genome shotgun (WGS) entry which is preliminary data.</text>
</comment>
<accession>A0A150G236</accession>
<sequence length="722" mass="73012">MTSHRPLLPSRTTNQSIVTDLCCRCGGYVVEASEGLCLAAFRHAAAALVWALCSREALAGHNWSSEVRRWYRFATTNALHGTTRSGRGPRPRTGVHVGGVNVEVNAATGRMTYRGKVMNRTSRIAHKAASEQPCLIFHQIVCSKEAWDAVEASIASAICEIQQEEGERRAAAARAASCSSSSSSSASQDDCVDAADALTTLGVSTGGAHAGGGSAMASARGLLASVTSVIRGSGSRGDSGAASALSPPPSSRGMVKGLLASLAQHHGEAVASPAKPGSPPVSGRDRNDRARTLTGTPATQPSVVSSSGMAGRRSTSAKHLSPVAVAAAAAAALGRRVVSFSIRNAEGAGDSAAANNEHAQAAVGPRVKSSTSASSAQAMQRAQAATPTDGAGPELSGQVVHTPLMSPLTVAEPVLVGVAAVAAAAPATIPQAAVYNSGLVSDTSSDGGDETRTEDVTAPAPPQIPEKPPPPPEWQALCRLVGPKVDLPPCKRLAGRFLGKFSLKGVREEMRLFEVFWLDTEEGGNSPRDAGEGSVGDDGGRRGSSLYGGRGSGGTSVMGMLPPETPLQGQRASEHAGFEAAAAAAAAAMRSFPSREAAAPAAGEPASRLAAATGIGYGTDYTGGDGVEQQKSPDGDNRHGVPVAALPPGRSGRSDWGATDTGGSMGDNYGVSSGAGDGQGRDAGRGPRSFSYWRVAARRGSGGGAPAVGSRASTRTPPGTDA</sequence>
<dbReference type="STRING" id="33097.A0A150G236"/>
<feature type="compositionally biased region" description="Low complexity" evidence="1">
    <location>
        <begin position="233"/>
        <end position="245"/>
    </location>
</feature>
<protein>
    <recommendedName>
        <fullName evidence="4">Guanylate cyclase domain-containing protein</fullName>
    </recommendedName>
</protein>
<organism evidence="2 3">
    <name type="scientific">Gonium pectorale</name>
    <name type="common">Green alga</name>
    <dbReference type="NCBI Taxonomy" id="33097"/>
    <lineage>
        <taxon>Eukaryota</taxon>
        <taxon>Viridiplantae</taxon>
        <taxon>Chlorophyta</taxon>
        <taxon>core chlorophytes</taxon>
        <taxon>Chlorophyceae</taxon>
        <taxon>CS clade</taxon>
        <taxon>Chlamydomonadales</taxon>
        <taxon>Volvocaceae</taxon>
        <taxon>Gonium</taxon>
    </lineage>
</organism>
<gene>
    <name evidence="2" type="ORF">GPECTOR_78g59</name>
</gene>
<feature type="region of interest" description="Disordered" evidence="1">
    <location>
        <begin position="233"/>
        <end position="321"/>
    </location>
</feature>
<feature type="region of interest" description="Disordered" evidence="1">
    <location>
        <begin position="620"/>
        <end position="722"/>
    </location>
</feature>
<feature type="compositionally biased region" description="Polar residues" evidence="1">
    <location>
        <begin position="293"/>
        <end position="318"/>
    </location>
</feature>
<feature type="compositionally biased region" description="Pro residues" evidence="1">
    <location>
        <begin position="459"/>
        <end position="473"/>
    </location>
</feature>